<name>A0A8E6ESR9_9BACT</name>
<dbReference type="AlphaFoldDB" id="A0A8E6ESR9"/>
<feature type="transmembrane region" description="Helical" evidence="1">
    <location>
        <begin position="12"/>
        <end position="32"/>
    </location>
</feature>
<evidence type="ECO:0000256" key="1">
    <source>
        <dbReference type="SAM" id="Phobius"/>
    </source>
</evidence>
<accession>A0A8E6ESR9</accession>
<dbReference type="KEGG" id="tsph:KIH39_20495"/>
<dbReference type="RefSeq" id="WP_213495085.1">
    <property type="nucleotide sequence ID" value="NZ_CP074694.1"/>
</dbReference>
<keyword evidence="3" id="KW-1185">Reference proteome</keyword>
<evidence type="ECO:0000313" key="3">
    <source>
        <dbReference type="Proteomes" id="UP000676194"/>
    </source>
</evidence>
<reference evidence="2" key="1">
    <citation type="submission" date="2021-05" db="EMBL/GenBank/DDBJ databases">
        <title>Complete genome sequence of the cellulolytic planctomycete Telmatocola sphagniphila SP2T and characterization of the first cellulase from planctomycetes.</title>
        <authorList>
            <person name="Rakitin A.L."/>
            <person name="Beletsky A.V."/>
            <person name="Naumoff D.G."/>
            <person name="Kulichevskaya I.S."/>
            <person name="Mardanov A.V."/>
            <person name="Ravin N.V."/>
            <person name="Dedysh S.N."/>
        </authorList>
    </citation>
    <scope>NUCLEOTIDE SEQUENCE</scope>
    <source>
        <strain evidence="2">SP2T</strain>
    </source>
</reference>
<keyword evidence="1" id="KW-0472">Membrane</keyword>
<dbReference type="Proteomes" id="UP000676194">
    <property type="component" value="Chromosome"/>
</dbReference>
<protein>
    <submittedName>
        <fullName evidence="2">Uncharacterized protein</fullName>
    </submittedName>
</protein>
<keyword evidence="1" id="KW-0812">Transmembrane</keyword>
<organism evidence="2 3">
    <name type="scientific">Telmatocola sphagniphila</name>
    <dbReference type="NCBI Taxonomy" id="1123043"/>
    <lineage>
        <taxon>Bacteria</taxon>
        <taxon>Pseudomonadati</taxon>
        <taxon>Planctomycetota</taxon>
        <taxon>Planctomycetia</taxon>
        <taxon>Gemmatales</taxon>
        <taxon>Gemmataceae</taxon>
    </lineage>
</organism>
<evidence type="ECO:0000313" key="2">
    <source>
        <dbReference type="EMBL" id="QVL31204.1"/>
    </source>
</evidence>
<keyword evidence="1" id="KW-1133">Transmembrane helix</keyword>
<gene>
    <name evidence="2" type="ORF">KIH39_20495</name>
</gene>
<sequence length="465" mass="53764">MKSLFRKRIFRLGLLLTLPFLLFFAFLIGYRWHISEQSNAALREITQKLDQTDPGWRWEEILTNQKTLPADTNSYFVVQRLLPQPRPSPMALLRMNTSNLPIERSWALPGLMPPEQADWAGEFVEKNSEKLLLARSLVNYPEGRPLIAYTHAILDTISSTERVPFLQGAELLRWDARVACQMGNLNQAIEDIRALRNLARAFNHADGFGSCLSNRRMGLSWVVYSLEELLANSEPNGKSLVLLEEELLEESLENQIVPNLKFQRALCFEAMKDFERIMLILGITNGDLKSRLLPYKYGAYAERDQAAYLQEMTALIEKCKNPEYELLDVQKSYKLSHADIKQWPECETDTLLCNLLFYQFETMNLLIVGDLLNKAELRCAATAIAAERFRQDHNRWPEKLDQLVPQYLKSVPRDPFVDEPLKFRQVKDGVFIYYNDRGAFLRPPESNGKPADLGIKLWNPELRRH</sequence>
<proteinExistence type="predicted"/>
<dbReference type="EMBL" id="CP074694">
    <property type="protein sequence ID" value="QVL31204.1"/>
    <property type="molecule type" value="Genomic_DNA"/>
</dbReference>